<organism evidence="2 3">
    <name type="scientific">Datura stramonium</name>
    <name type="common">Jimsonweed</name>
    <name type="synonym">Common thornapple</name>
    <dbReference type="NCBI Taxonomy" id="4076"/>
    <lineage>
        <taxon>Eukaryota</taxon>
        <taxon>Viridiplantae</taxon>
        <taxon>Streptophyta</taxon>
        <taxon>Embryophyta</taxon>
        <taxon>Tracheophyta</taxon>
        <taxon>Spermatophyta</taxon>
        <taxon>Magnoliopsida</taxon>
        <taxon>eudicotyledons</taxon>
        <taxon>Gunneridae</taxon>
        <taxon>Pentapetalae</taxon>
        <taxon>asterids</taxon>
        <taxon>lamiids</taxon>
        <taxon>Solanales</taxon>
        <taxon>Solanaceae</taxon>
        <taxon>Solanoideae</taxon>
        <taxon>Datureae</taxon>
        <taxon>Datura</taxon>
    </lineage>
</organism>
<proteinExistence type="predicted"/>
<dbReference type="PANTHER" id="PTHR34059">
    <property type="entry name" value="EXPRESSED PROTEIN"/>
    <property type="match status" value="1"/>
</dbReference>
<dbReference type="PANTHER" id="PTHR34059:SF1">
    <property type="entry name" value="EXPRESSED PROTEIN"/>
    <property type="match status" value="1"/>
</dbReference>
<comment type="caution">
    <text evidence="2">The sequence shown here is derived from an EMBL/GenBank/DDBJ whole genome shotgun (WGS) entry which is preliminary data.</text>
</comment>
<feature type="region of interest" description="Disordered" evidence="1">
    <location>
        <begin position="341"/>
        <end position="375"/>
    </location>
</feature>
<feature type="compositionally biased region" description="Pro residues" evidence="1">
    <location>
        <begin position="225"/>
        <end position="236"/>
    </location>
</feature>
<keyword evidence="3" id="KW-1185">Reference proteome</keyword>
<feature type="compositionally biased region" description="Acidic residues" evidence="1">
    <location>
        <begin position="341"/>
        <end position="355"/>
    </location>
</feature>
<dbReference type="EMBL" id="JACEIK010009541">
    <property type="protein sequence ID" value="MCE3052401.1"/>
    <property type="molecule type" value="Genomic_DNA"/>
</dbReference>
<dbReference type="Proteomes" id="UP000823775">
    <property type="component" value="Unassembled WGS sequence"/>
</dbReference>
<feature type="compositionally biased region" description="Polar residues" evidence="1">
    <location>
        <begin position="192"/>
        <end position="205"/>
    </location>
</feature>
<evidence type="ECO:0000313" key="2">
    <source>
        <dbReference type="EMBL" id="MCE3052401.1"/>
    </source>
</evidence>
<sequence length="408" mass="45764">MDQDSAPYISKKQKPNCELVPANHADPCKFYNNFPFRAMLVVIFLVALPLFPLEAPEIISQSLNTGNWELVQLVLVGIAVSYGLFSRRSADDDDESENEYLYSSKFDNVQSKLFEVSSFFDDEAENHEMSDENRVQTWNNYQYCSGKPVIVVSKESAADVKKHRAVISSGIVEKPLLLPVRSLKSPVPDPTSPKSMISSESQTKIHQFDHKIVRKESFNKSSVSHPPPPPPLPPSPIVKRSTLLRSNSIITDDGGSSHNKELRRSTRSVPFELSAYKGKSVRTIRPFVGAARARVYAKDFINGKAEERNKEVEETLVDKPALMEFGGEEQKTWPVEKVAVENDEDSEDCFEESSENAEVASKSVTDGGPDNVDKKADEFIAKFREQIRRQRIQSIRTSAGQPAKKLLQ</sequence>
<accession>A0ABS8WNI4</accession>
<feature type="region of interest" description="Disordered" evidence="1">
    <location>
        <begin position="182"/>
        <end position="205"/>
    </location>
</feature>
<name>A0ABS8WNI4_DATST</name>
<gene>
    <name evidence="2" type="ORF">HAX54_052526</name>
</gene>
<evidence type="ECO:0000256" key="1">
    <source>
        <dbReference type="SAM" id="MobiDB-lite"/>
    </source>
</evidence>
<dbReference type="Pfam" id="PF05553">
    <property type="entry name" value="DUF761"/>
    <property type="match status" value="1"/>
</dbReference>
<feature type="region of interest" description="Disordered" evidence="1">
    <location>
        <begin position="217"/>
        <end position="239"/>
    </location>
</feature>
<reference evidence="2 3" key="1">
    <citation type="journal article" date="2021" name="BMC Genomics">
        <title>Datura genome reveals duplications of psychoactive alkaloid biosynthetic genes and high mutation rate following tissue culture.</title>
        <authorList>
            <person name="Rajewski A."/>
            <person name="Carter-House D."/>
            <person name="Stajich J."/>
            <person name="Litt A."/>
        </authorList>
    </citation>
    <scope>NUCLEOTIDE SEQUENCE [LARGE SCALE GENOMIC DNA]</scope>
    <source>
        <strain evidence="2">AR-01</strain>
    </source>
</reference>
<dbReference type="InterPro" id="IPR008480">
    <property type="entry name" value="DUF761_pln"/>
</dbReference>
<protein>
    <submittedName>
        <fullName evidence="2">Uncharacterized protein</fullName>
    </submittedName>
</protein>
<evidence type="ECO:0000313" key="3">
    <source>
        <dbReference type="Proteomes" id="UP000823775"/>
    </source>
</evidence>